<protein>
    <submittedName>
        <fullName evidence="1">Uncharacterized protein</fullName>
    </submittedName>
</protein>
<dbReference type="EnsemblMetazoa" id="Aqu2.1.34546_001">
    <property type="protein sequence ID" value="Aqu2.1.34546_001"/>
    <property type="gene ID" value="Aqu2.1.34546"/>
</dbReference>
<proteinExistence type="predicted"/>
<sequence>MGSMMADNGGRLLGLYDEVEMFLSQINVFHGKNVADSHEKAVFLQLYGGSPWSRKTVSGEANYDIKNTSLTIGGFTQPFVARNLIESPGNSEMGL</sequence>
<dbReference type="InParanoid" id="A0A1X7V3K6"/>
<dbReference type="InterPro" id="IPR025048">
    <property type="entry name" value="DUF3987"/>
</dbReference>
<organism evidence="1">
    <name type="scientific">Amphimedon queenslandica</name>
    <name type="common">Sponge</name>
    <dbReference type="NCBI Taxonomy" id="400682"/>
    <lineage>
        <taxon>Eukaryota</taxon>
        <taxon>Metazoa</taxon>
        <taxon>Porifera</taxon>
        <taxon>Demospongiae</taxon>
        <taxon>Heteroscleromorpha</taxon>
        <taxon>Haplosclerida</taxon>
        <taxon>Niphatidae</taxon>
        <taxon>Amphimedon</taxon>
    </lineage>
</organism>
<name>A0A1X7V3K6_AMPQE</name>
<dbReference type="AlphaFoldDB" id="A0A1X7V3K6"/>
<dbReference type="Pfam" id="PF13148">
    <property type="entry name" value="DUF3987"/>
    <property type="match status" value="1"/>
</dbReference>
<reference evidence="1" key="1">
    <citation type="submission" date="2017-05" db="UniProtKB">
        <authorList>
            <consortium name="EnsemblMetazoa"/>
        </authorList>
    </citation>
    <scope>IDENTIFICATION</scope>
</reference>
<evidence type="ECO:0000313" key="1">
    <source>
        <dbReference type="EnsemblMetazoa" id="Aqu2.1.34546_001"/>
    </source>
</evidence>
<accession>A0A1X7V3K6</accession>